<feature type="compositionally biased region" description="Basic and acidic residues" evidence="1">
    <location>
        <begin position="120"/>
        <end position="140"/>
    </location>
</feature>
<dbReference type="OrthoDB" id="427924at2759"/>
<gene>
    <name evidence="3" type="ORF">g.4791</name>
    <name evidence="2" type="ORF">g.4792</name>
</gene>
<proteinExistence type="predicted"/>
<dbReference type="EMBL" id="GDQN01006371">
    <property type="protein sequence ID" value="JAT84683.1"/>
    <property type="molecule type" value="Transcribed_RNA"/>
</dbReference>
<protein>
    <submittedName>
        <fullName evidence="3">Uncharacterized protein</fullName>
    </submittedName>
</protein>
<accession>A0A1E1WD96</accession>
<feature type="region of interest" description="Disordered" evidence="1">
    <location>
        <begin position="120"/>
        <end position="149"/>
    </location>
</feature>
<feature type="non-terminal residue" evidence="3">
    <location>
        <position position="1"/>
    </location>
</feature>
<reference evidence="3" key="1">
    <citation type="submission" date="2015-09" db="EMBL/GenBank/DDBJ databases">
        <title>De novo assembly of Pectinophora gossypiella (Pink Bollworm) gut transcriptome.</title>
        <authorList>
            <person name="Tassone E.E."/>
        </authorList>
    </citation>
    <scope>NUCLEOTIDE SEQUENCE</scope>
</reference>
<sequence length="149" mass="17133">TTGLTPFEVVLGHTDSSNAFDVDFNKHYTQKLINDHANRTKFLYKYLTEKMIDHKENIREKRGGEKNINLDEGETVYIKGVNTRRSKDKPRFERAIVSGNIVRNTVPIHVRNRETKVTIKDIRRPPQVRDRAAGNEHPEPEPGPSTAED</sequence>
<dbReference type="AlphaFoldDB" id="A0A1E1WD96"/>
<evidence type="ECO:0000313" key="3">
    <source>
        <dbReference type="EMBL" id="JAT84958.1"/>
    </source>
</evidence>
<name>A0A1E1WD96_PECGO</name>
<dbReference type="EMBL" id="GDQN01006096">
    <property type="protein sequence ID" value="JAT84958.1"/>
    <property type="molecule type" value="Transcribed_RNA"/>
</dbReference>
<evidence type="ECO:0000313" key="2">
    <source>
        <dbReference type="EMBL" id="JAT84683.1"/>
    </source>
</evidence>
<evidence type="ECO:0000256" key="1">
    <source>
        <dbReference type="SAM" id="MobiDB-lite"/>
    </source>
</evidence>
<organism evidence="3">
    <name type="scientific">Pectinophora gossypiella</name>
    <name type="common">Cotton pink bollworm</name>
    <name type="synonym">Depressaria gossypiella</name>
    <dbReference type="NCBI Taxonomy" id="13191"/>
    <lineage>
        <taxon>Eukaryota</taxon>
        <taxon>Metazoa</taxon>
        <taxon>Ecdysozoa</taxon>
        <taxon>Arthropoda</taxon>
        <taxon>Hexapoda</taxon>
        <taxon>Insecta</taxon>
        <taxon>Pterygota</taxon>
        <taxon>Neoptera</taxon>
        <taxon>Endopterygota</taxon>
        <taxon>Lepidoptera</taxon>
        <taxon>Glossata</taxon>
        <taxon>Ditrysia</taxon>
        <taxon>Gelechioidea</taxon>
        <taxon>Gelechiidae</taxon>
        <taxon>Apatetrinae</taxon>
        <taxon>Pectinophora</taxon>
    </lineage>
</organism>